<dbReference type="SUPFAM" id="SSF55469">
    <property type="entry name" value="FMN-dependent nitroreductase-like"/>
    <property type="match status" value="1"/>
</dbReference>
<evidence type="ECO:0000256" key="5">
    <source>
        <dbReference type="ARBA" id="ARBA00023002"/>
    </source>
</evidence>
<comment type="caution">
    <text evidence="8">The sequence shown here is derived from an EMBL/GenBank/DDBJ whole genome shotgun (WGS) entry which is preliminary data.</text>
</comment>
<evidence type="ECO:0000313" key="7">
    <source>
        <dbReference type="EMBL" id="HGQ35188.1"/>
    </source>
</evidence>
<proteinExistence type="inferred from homology"/>
<keyword evidence="4" id="KW-0288">FMN</keyword>
<dbReference type="CDD" id="cd02062">
    <property type="entry name" value="Nitro_FMN_reductase"/>
    <property type="match status" value="1"/>
</dbReference>
<keyword evidence="3" id="KW-0285">Flavoprotein</keyword>
<name>A0A7C4JKR9_9CREN</name>
<evidence type="ECO:0000256" key="1">
    <source>
        <dbReference type="ARBA" id="ARBA00001917"/>
    </source>
</evidence>
<evidence type="ECO:0000256" key="3">
    <source>
        <dbReference type="ARBA" id="ARBA00022630"/>
    </source>
</evidence>
<organism evidence="8">
    <name type="scientific">Ignisphaera aggregans</name>
    <dbReference type="NCBI Taxonomy" id="334771"/>
    <lineage>
        <taxon>Archaea</taxon>
        <taxon>Thermoproteota</taxon>
        <taxon>Thermoprotei</taxon>
        <taxon>Desulfurococcales</taxon>
        <taxon>Desulfurococcaceae</taxon>
        <taxon>Ignisphaera</taxon>
    </lineage>
</organism>
<dbReference type="PANTHER" id="PTHR43673:SF2">
    <property type="entry name" value="NITROREDUCTASE"/>
    <property type="match status" value="1"/>
</dbReference>
<dbReference type="GO" id="GO:0016491">
    <property type="term" value="F:oxidoreductase activity"/>
    <property type="evidence" value="ECO:0007669"/>
    <property type="project" value="UniProtKB-KW"/>
</dbReference>
<evidence type="ECO:0000256" key="4">
    <source>
        <dbReference type="ARBA" id="ARBA00022643"/>
    </source>
</evidence>
<comment type="cofactor">
    <cofactor evidence="1">
        <name>FMN</name>
        <dbReference type="ChEBI" id="CHEBI:58210"/>
    </cofactor>
</comment>
<accession>A0A7C4JKR9</accession>
<evidence type="ECO:0000259" key="6">
    <source>
        <dbReference type="Pfam" id="PF00881"/>
    </source>
</evidence>
<dbReference type="InterPro" id="IPR000415">
    <property type="entry name" value="Nitroreductase-like"/>
</dbReference>
<reference evidence="8" key="1">
    <citation type="journal article" date="2020" name="mSystems">
        <title>Genome- and Community-Level Interaction Insights into Carbon Utilization and Element Cycling Functions of Hydrothermarchaeota in Hydrothermal Sediment.</title>
        <authorList>
            <person name="Zhou Z."/>
            <person name="Liu Y."/>
            <person name="Xu W."/>
            <person name="Pan J."/>
            <person name="Luo Z.H."/>
            <person name="Li M."/>
        </authorList>
    </citation>
    <scope>NUCLEOTIDE SEQUENCE [LARGE SCALE GENOMIC DNA]</scope>
    <source>
        <strain evidence="8">SpSt-637</strain>
        <strain evidence="7">SpSt-667</strain>
    </source>
</reference>
<dbReference type="AlphaFoldDB" id="A0A7C4JKR9"/>
<evidence type="ECO:0000313" key="8">
    <source>
        <dbReference type="EMBL" id="HGQ65060.1"/>
    </source>
</evidence>
<dbReference type="Pfam" id="PF00881">
    <property type="entry name" value="Nitroreductase"/>
    <property type="match status" value="1"/>
</dbReference>
<comment type="similarity">
    <text evidence="2">Belongs to the nitroreductase family.</text>
</comment>
<keyword evidence="5" id="KW-0560">Oxidoreductase</keyword>
<dbReference type="EMBL" id="DTCK01000008">
    <property type="protein sequence ID" value="HGQ35188.1"/>
    <property type="molecule type" value="Genomic_DNA"/>
</dbReference>
<dbReference type="InterPro" id="IPR029479">
    <property type="entry name" value="Nitroreductase"/>
</dbReference>
<protein>
    <submittedName>
        <fullName evidence="8">Nitroreductase family protein</fullName>
    </submittedName>
</protein>
<evidence type="ECO:0000256" key="2">
    <source>
        <dbReference type="ARBA" id="ARBA00007118"/>
    </source>
</evidence>
<gene>
    <name evidence="8" type="ORF">ENU08_07445</name>
    <name evidence="7" type="ORF">ENU41_00720</name>
</gene>
<dbReference type="EMBL" id="DTBD01000067">
    <property type="protein sequence ID" value="HGQ65060.1"/>
    <property type="molecule type" value="Genomic_DNA"/>
</dbReference>
<feature type="domain" description="Nitroreductase" evidence="6">
    <location>
        <begin position="13"/>
        <end position="77"/>
    </location>
</feature>
<dbReference type="PANTHER" id="PTHR43673">
    <property type="entry name" value="NAD(P)H NITROREDUCTASE YDGI-RELATED"/>
    <property type="match status" value="1"/>
</dbReference>
<dbReference type="Gene3D" id="3.40.109.10">
    <property type="entry name" value="NADH Oxidase"/>
    <property type="match status" value="1"/>
</dbReference>
<sequence>MIVNSETFIEFLLTRRSIRKFKKDFIPLDLVKRILDIARYAPSAGNRQPWIFIVVTDPEVKSRLAKVHKWAYPLEEAPIGIVIACNKDVSPDSYLVDCANAAMYVMLAAHAFGLGTVWLQTLRNIEDIQKILNLPNNYIPVSMIAIGYPAETPFPKLRKELNTITYLNFYGNPL</sequence>